<keyword evidence="10" id="KW-0443">Lipid metabolism</keyword>
<organism evidence="16 17">
    <name type="scientific">Alcanivorax borkumensis (strain ATCC 700651 / DSM 11573 / NCIMB 13689 / SK2)</name>
    <dbReference type="NCBI Taxonomy" id="393595"/>
    <lineage>
        <taxon>Bacteria</taxon>
        <taxon>Pseudomonadati</taxon>
        <taxon>Pseudomonadota</taxon>
        <taxon>Gammaproteobacteria</taxon>
        <taxon>Oceanospirillales</taxon>
        <taxon>Alcanivoracaceae</taxon>
        <taxon>Alcanivorax</taxon>
    </lineage>
</organism>
<keyword evidence="8" id="KW-0442">Lipid degradation</keyword>
<evidence type="ECO:0000256" key="14">
    <source>
        <dbReference type="ARBA" id="ARBA00031542"/>
    </source>
</evidence>
<keyword evidence="9" id="KW-1133">Transmembrane helix</keyword>
<dbReference type="GO" id="GO:0006457">
    <property type="term" value="P:protein folding"/>
    <property type="evidence" value="ECO:0007669"/>
    <property type="project" value="InterPro"/>
</dbReference>
<dbReference type="RefSeq" id="WP_011589255.1">
    <property type="nucleotide sequence ID" value="NC_008260.1"/>
</dbReference>
<keyword evidence="6" id="KW-0997">Cell inner membrane</keyword>
<dbReference type="HOGENOM" id="CLU_064928_0_0_6"/>
<dbReference type="Proteomes" id="UP000008871">
    <property type="component" value="Chromosome"/>
</dbReference>
<dbReference type="AlphaFoldDB" id="Q0VN24"/>
<dbReference type="GO" id="GO:0051082">
    <property type="term" value="F:unfolded protein binding"/>
    <property type="evidence" value="ECO:0007669"/>
    <property type="project" value="InterPro"/>
</dbReference>
<evidence type="ECO:0000256" key="7">
    <source>
        <dbReference type="ARBA" id="ARBA00022692"/>
    </source>
</evidence>
<evidence type="ECO:0000256" key="4">
    <source>
        <dbReference type="ARBA" id="ARBA00019692"/>
    </source>
</evidence>
<keyword evidence="17" id="KW-1185">Reference proteome</keyword>
<dbReference type="GO" id="GO:0005886">
    <property type="term" value="C:plasma membrane"/>
    <property type="evidence" value="ECO:0007669"/>
    <property type="project" value="UniProtKB-SubCell"/>
</dbReference>
<dbReference type="KEGG" id="abo:ABO_1976"/>
<dbReference type="eggNOG" id="COG5380">
    <property type="taxonomic scope" value="Bacteria"/>
</dbReference>
<evidence type="ECO:0000256" key="3">
    <source>
        <dbReference type="ARBA" id="ARBA00010358"/>
    </source>
</evidence>
<evidence type="ECO:0000256" key="12">
    <source>
        <dbReference type="ARBA" id="ARBA00023186"/>
    </source>
</evidence>
<evidence type="ECO:0000313" key="16">
    <source>
        <dbReference type="EMBL" id="CAL17424.1"/>
    </source>
</evidence>
<evidence type="ECO:0000256" key="9">
    <source>
        <dbReference type="ARBA" id="ARBA00022989"/>
    </source>
</evidence>
<dbReference type="EMBL" id="AM286690">
    <property type="protein sequence ID" value="CAL17424.1"/>
    <property type="molecule type" value="Genomic_DNA"/>
</dbReference>
<comment type="subcellular location">
    <subcellularLocation>
        <location evidence="2">Cell inner membrane</location>
        <topology evidence="2">Single-pass membrane protein</topology>
        <orientation evidence="2">Periplasmic side</orientation>
    </subcellularLocation>
</comment>
<comment type="similarity">
    <text evidence="3">Belongs to the lipase chaperone family.</text>
</comment>
<protein>
    <recommendedName>
        <fullName evidence="4">Lipase chaperone</fullName>
    </recommendedName>
    <alternativeName>
        <fullName evidence="15">Lipase foldase</fullName>
    </alternativeName>
    <alternativeName>
        <fullName evidence="13">Lipase helper protein</fullName>
    </alternativeName>
    <alternativeName>
        <fullName evidence="14">Lipase modulator</fullName>
    </alternativeName>
</protein>
<evidence type="ECO:0000313" key="17">
    <source>
        <dbReference type="Proteomes" id="UP000008871"/>
    </source>
</evidence>
<evidence type="ECO:0000256" key="6">
    <source>
        <dbReference type="ARBA" id="ARBA00022519"/>
    </source>
</evidence>
<dbReference type="SUPFAM" id="SSF158855">
    <property type="entry name" value="Lipase chaperone-like"/>
    <property type="match status" value="1"/>
</dbReference>
<keyword evidence="11" id="KW-0472">Membrane</keyword>
<dbReference type="OrthoDB" id="6078186at2"/>
<sequence>MTRTFVLLIAIVLSASSLFWGFQHLTASPLPLPTASNTNTQISTTYTATIEAGRAAKQTLNLAQMLTNTSLAGTQVPGSLTIDALGRLIPDNHSKAVMDYFLSLSGEMPDASIRRLLEHWARHNAGQLAAADLLTLFDQYHYYRSRLANSDYAAHYLNKNSGDIRNKLEQRQKLRNDTFGTDIAAALFADEDRYDRVSLQRNQILTSRRSEKEKADALQELRKALPEALAKQHQRQYDLQRLTAHEQSIKQQGANAADLYAFRQRQFGDAAALRLQALDEQRTLWQSQYQNYARQRDQINSAAIDIADKQKQLQALRSRLFTHSEQQRAAALDRMQ</sequence>
<proteinExistence type="inferred from homology"/>
<evidence type="ECO:0000256" key="11">
    <source>
        <dbReference type="ARBA" id="ARBA00023136"/>
    </source>
</evidence>
<evidence type="ECO:0000256" key="5">
    <source>
        <dbReference type="ARBA" id="ARBA00022475"/>
    </source>
</evidence>
<keyword evidence="12" id="KW-0143">Chaperone</keyword>
<evidence type="ECO:0000256" key="8">
    <source>
        <dbReference type="ARBA" id="ARBA00022963"/>
    </source>
</evidence>
<dbReference type="STRING" id="393595.ABO_1976"/>
<dbReference type="InterPro" id="IPR004961">
    <property type="entry name" value="Lipase_chaperone"/>
</dbReference>
<keyword evidence="5" id="KW-1003">Cell membrane</keyword>
<keyword evidence="7" id="KW-0812">Transmembrane</keyword>
<name>Q0VN24_ALCBS</name>
<evidence type="ECO:0000256" key="10">
    <source>
        <dbReference type="ARBA" id="ARBA00023098"/>
    </source>
</evidence>
<comment type="function">
    <text evidence="1">May be involved in the folding of the extracellular lipase during its passage through the periplasm.</text>
</comment>
<dbReference type="Pfam" id="PF03280">
    <property type="entry name" value="Lipase_chap"/>
    <property type="match status" value="1"/>
</dbReference>
<evidence type="ECO:0000256" key="13">
    <source>
        <dbReference type="ARBA" id="ARBA00030948"/>
    </source>
</evidence>
<reference evidence="16 17" key="1">
    <citation type="journal article" date="2006" name="Nat. Biotechnol.">
        <title>Genome sequence of the ubiquitous hydrocarbon-degrading marine bacterium Alcanivorax borkumensis.</title>
        <authorList>
            <person name="Schneiker S."/>
            <person name="Martins dos Santos V.A.P."/>
            <person name="Bartels D."/>
            <person name="Bekel T."/>
            <person name="Brecht M."/>
            <person name="Buhrmester J."/>
            <person name="Chernikova T.N."/>
            <person name="Denaro R."/>
            <person name="Ferrer M."/>
            <person name="Gertler C."/>
            <person name="Goesmann A."/>
            <person name="Golyshina O.V."/>
            <person name="Kaminski F."/>
            <person name="Khachane A.N."/>
            <person name="Lang S."/>
            <person name="Linke B."/>
            <person name="McHardy A.C."/>
            <person name="Meyer F."/>
            <person name="Nechitaylo T."/>
            <person name="Puehler A."/>
            <person name="Regenhardt D."/>
            <person name="Rupp O."/>
            <person name="Sabirova J.S."/>
            <person name="Selbitschka W."/>
            <person name="Yakimov M.M."/>
            <person name="Timmis K.N."/>
            <person name="Vorhoelter F.-J."/>
            <person name="Weidner S."/>
            <person name="Kaiser O."/>
            <person name="Golyshin P.N."/>
        </authorList>
    </citation>
    <scope>NUCLEOTIDE SEQUENCE [LARGE SCALE GENOMIC DNA]</scope>
    <source>
        <strain evidence="17">ATCC 700651 / DSM 11573 / NCIMB 13689 / SK2</strain>
    </source>
</reference>
<evidence type="ECO:0000256" key="1">
    <source>
        <dbReference type="ARBA" id="ARBA00003280"/>
    </source>
</evidence>
<accession>Q0VN24</accession>
<dbReference type="GO" id="GO:0016042">
    <property type="term" value="P:lipid catabolic process"/>
    <property type="evidence" value="ECO:0007669"/>
    <property type="project" value="UniProtKB-KW"/>
</dbReference>
<evidence type="ECO:0000256" key="2">
    <source>
        <dbReference type="ARBA" id="ARBA00004383"/>
    </source>
</evidence>
<gene>
    <name evidence="16" type="primary">lipH</name>
    <name evidence="16" type="ordered locus">ABO_1976</name>
</gene>
<evidence type="ECO:0000256" key="15">
    <source>
        <dbReference type="ARBA" id="ARBA00033028"/>
    </source>
</evidence>